<comment type="similarity">
    <text evidence="2">Belongs to the MipA/OmpV family.</text>
</comment>
<feature type="signal peptide" evidence="6">
    <location>
        <begin position="1"/>
        <end position="26"/>
    </location>
</feature>
<dbReference type="PANTHER" id="PTHR38776:SF1">
    <property type="entry name" value="MLTA-INTERACTING PROTEIN-RELATED"/>
    <property type="match status" value="1"/>
</dbReference>
<evidence type="ECO:0000256" key="3">
    <source>
        <dbReference type="ARBA" id="ARBA00022729"/>
    </source>
</evidence>
<evidence type="ECO:0000313" key="7">
    <source>
        <dbReference type="EMBL" id="MBM6577179.1"/>
    </source>
</evidence>
<sequence>MTALRLCSSAFVATLVLLASAGAAEAQDDRPRRTRVGLGPQLVPSYPGADGISLRPFVDVVSARGTDSLPFEAPDESAGFAVLTRGRFAIGPALGFEGSRTARDVGAALPKVGATFEAGGFLQYALTDMIRLRGEVRKGLGGHKGLIANVGGDYVARKGDDWLFSIGPRVTFADGRYHDAFFSVAPAVAVATGLRAFDAKGGLQAAGITAGFVRHLGGRWGVSSYAKYDRLVDDPARSPIVRRYGSRNQVSGGLALTYTFGG</sequence>
<dbReference type="RefSeq" id="WP_204199276.1">
    <property type="nucleotide sequence ID" value="NZ_JAFEMC010000003.1"/>
</dbReference>
<feature type="chain" id="PRO_5047014812" evidence="6">
    <location>
        <begin position="27"/>
        <end position="262"/>
    </location>
</feature>
<evidence type="ECO:0000256" key="5">
    <source>
        <dbReference type="ARBA" id="ARBA00023237"/>
    </source>
</evidence>
<dbReference type="EMBL" id="JAFEMC010000003">
    <property type="protein sequence ID" value="MBM6577179.1"/>
    <property type="molecule type" value="Genomic_DNA"/>
</dbReference>
<keyword evidence="8" id="KW-1185">Reference proteome</keyword>
<evidence type="ECO:0000256" key="1">
    <source>
        <dbReference type="ARBA" id="ARBA00004442"/>
    </source>
</evidence>
<name>A0ABS2D8C4_9SPHN</name>
<evidence type="ECO:0000256" key="6">
    <source>
        <dbReference type="SAM" id="SignalP"/>
    </source>
</evidence>
<organism evidence="7 8">
    <name type="scientific">Sphingomonas longa</name>
    <dbReference type="NCBI Taxonomy" id="2778730"/>
    <lineage>
        <taxon>Bacteria</taxon>
        <taxon>Pseudomonadati</taxon>
        <taxon>Pseudomonadota</taxon>
        <taxon>Alphaproteobacteria</taxon>
        <taxon>Sphingomonadales</taxon>
        <taxon>Sphingomonadaceae</taxon>
        <taxon>Sphingomonas</taxon>
    </lineage>
</organism>
<comment type="caution">
    <text evidence="7">The sequence shown here is derived from an EMBL/GenBank/DDBJ whole genome shotgun (WGS) entry which is preliminary data.</text>
</comment>
<dbReference type="Pfam" id="PF06629">
    <property type="entry name" value="MipA"/>
    <property type="match status" value="1"/>
</dbReference>
<evidence type="ECO:0000256" key="2">
    <source>
        <dbReference type="ARBA" id="ARBA00005722"/>
    </source>
</evidence>
<protein>
    <submittedName>
        <fullName evidence="7">MipA/OmpV family protein</fullName>
    </submittedName>
</protein>
<dbReference type="InterPro" id="IPR010583">
    <property type="entry name" value="MipA"/>
</dbReference>
<evidence type="ECO:0000256" key="4">
    <source>
        <dbReference type="ARBA" id="ARBA00023136"/>
    </source>
</evidence>
<accession>A0ABS2D8C4</accession>
<comment type="subcellular location">
    <subcellularLocation>
        <location evidence="1">Cell outer membrane</location>
    </subcellularLocation>
</comment>
<proteinExistence type="inferred from homology"/>
<keyword evidence="5" id="KW-0998">Cell outer membrane</keyword>
<keyword evidence="4" id="KW-0472">Membrane</keyword>
<dbReference type="Proteomes" id="UP000763641">
    <property type="component" value="Unassembled WGS sequence"/>
</dbReference>
<dbReference type="PANTHER" id="PTHR38776">
    <property type="entry name" value="MLTA-INTERACTING PROTEIN-RELATED"/>
    <property type="match status" value="1"/>
</dbReference>
<keyword evidence="3 6" id="KW-0732">Signal</keyword>
<gene>
    <name evidence="7" type="ORF">ILT43_12425</name>
</gene>
<reference evidence="7 8" key="1">
    <citation type="submission" date="2020-12" db="EMBL/GenBank/DDBJ databases">
        <title>Sphingomonas sp.</title>
        <authorList>
            <person name="Kim M.K."/>
        </authorList>
    </citation>
    <scope>NUCLEOTIDE SEQUENCE [LARGE SCALE GENOMIC DNA]</scope>
    <source>
        <strain evidence="7 8">BT552</strain>
    </source>
</reference>
<evidence type="ECO:0000313" key="8">
    <source>
        <dbReference type="Proteomes" id="UP000763641"/>
    </source>
</evidence>